<dbReference type="PROSITE" id="PS51355">
    <property type="entry name" value="GLUTATHIONE_PEROXID_3"/>
    <property type="match status" value="1"/>
</dbReference>
<dbReference type="FunFam" id="3.40.30.10:FF:000010">
    <property type="entry name" value="Glutathione peroxidase"/>
    <property type="match status" value="1"/>
</dbReference>
<dbReference type="PIRSF" id="PIRSF000303">
    <property type="entry name" value="Glutathion_perox"/>
    <property type="match status" value="1"/>
</dbReference>
<dbReference type="InterPro" id="IPR029760">
    <property type="entry name" value="GPX_CS"/>
</dbReference>
<name>A0A420X047_9GAMM</name>
<keyword evidence="7" id="KW-1185">Reference proteome</keyword>
<dbReference type="Gene3D" id="3.40.30.10">
    <property type="entry name" value="Glutaredoxin"/>
    <property type="match status" value="1"/>
</dbReference>
<dbReference type="CDD" id="cd00340">
    <property type="entry name" value="GSH_Peroxidase"/>
    <property type="match status" value="1"/>
</dbReference>
<proteinExistence type="inferred from homology"/>
<dbReference type="PRINTS" id="PR01011">
    <property type="entry name" value="GLUTPROXDASE"/>
</dbReference>
<evidence type="ECO:0000256" key="4">
    <source>
        <dbReference type="PIRSR" id="PIRSR000303-1"/>
    </source>
</evidence>
<comment type="caution">
    <text evidence="6">The sequence shown here is derived from an EMBL/GenBank/DDBJ whole genome shotgun (WGS) entry which is preliminary data.</text>
</comment>
<dbReference type="PANTHER" id="PTHR11592:SF78">
    <property type="entry name" value="GLUTATHIONE PEROXIDASE"/>
    <property type="match status" value="1"/>
</dbReference>
<dbReference type="Pfam" id="PF00255">
    <property type="entry name" value="GSHPx"/>
    <property type="match status" value="1"/>
</dbReference>
<dbReference type="PROSITE" id="PS00763">
    <property type="entry name" value="GLUTATHIONE_PEROXID_2"/>
    <property type="match status" value="1"/>
</dbReference>
<organism evidence="6 7">
    <name type="scientific">Kushneria sinocarnis</name>
    <dbReference type="NCBI Taxonomy" id="595502"/>
    <lineage>
        <taxon>Bacteria</taxon>
        <taxon>Pseudomonadati</taxon>
        <taxon>Pseudomonadota</taxon>
        <taxon>Gammaproteobacteria</taxon>
        <taxon>Oceanospirillales</taxon>
        <taxon>Halomonadaceae</taxon>
        <taxon>Kushneria</taxon>
    </lineage>
</organism>
<dbReference type="GO" id="GO:0034599">
    <property type="term" value="P:cellular response to oxidative stress"/>
    <property type="evidence" value="ECO:0007669"/>
    <property type="project" value="TreeGrafter"/>
</dbReference>
<dbReference type="PANTHER" id="PTHR11592">
    <property type="entry name" value="GLUTATHIONE PEROXIDASE"/>
    <property type="match status" value="1"/>
</dbReference>
<evidence type="ECO:0000256" key="2">
    <source>
        <dbReference type="ARBA" id="ARBA00022559"/>
    </source>
</evidence>
<dbReference type="EMBL" id="RBIN01000002">
    <property type="protein sequence ID" value="RKR06880.1"/>
    <property type="molecule type" value="Genomic_DNA"/>
</dbReference>
<gene>
    <name evidence="6" type="ORF">C7446_0879</name>
</gene>
<evidence type="ECO:0000313" key="6">
    <source>
        <dbReference type="EMBL" id="RKR06880.1"/>
    </source>
</evidence>
<evidence type="ECO:0000256" key="5">
    <source>
        <dbReference type="RuleBase" id="RU000499"/>
    </source>
</evidence>
<protein>
    <recommendedName>
        <fullName evidence="5">Glutathione peroxidase</fullName>
    </recommendedName>
</protein>
<evidence type="ECO:0000256" key="1">
    <source>
        <dbReference type="ARBA" id="ARBA00006926"/>
    </source>
</evidence>
<evidence type="ECO:0000313" key="7">
    <source>
        <dbReference type="Proteomes" id="UP000281975"/>
    </source>
</evidence>
<dbReference type="GO" id="GO:0004601">
    <property type="term" value="F:peroxidase activity"/>
    <property type="evidence" value="ECO:0007669"/>
    <property type="project" value="UniProtKB-KW"/>
</dbReference>
<keyword evidence="3 5" id="KW-0560">Oxidoreductase</keyword>
<dbReference type="InterPro" id="IPR000889">
    <property type="entry name" value="Glutathione_peroxidase"/>
</dbReference>
<comment type="similarity">
    <text evidence="1 5">Belongs to the glutathione peroxidase family.</text>
</comment>
<dbReference type="Proteomes" id="UP000281975">
    <property type="component" value="Unassembled WGS sequence"/>
</dbReference>
<evidence type="ECO:0000256" key="3">
    <source>
        <dbReference type="ARBA" id="ARBA00023002"/>
    </source>
</evidence>
<dbReference type="SUPFAM" id="SSF52833">
    <property type="entry name" value="Thioredoxin-like"/>
    <property type="match status" value="1"/>
</dbReference>
<sequence>MQVQPLVARRHAHDVTLTMQIHDYDCRTLNGEPFNLRALRGQVLLVVNVASRCRFTEQLSELDRLYRLHRDQGFTVLGFPCNQFAHQAPESSARFEQFCTRHYGITFPLMEKVRVNGPHAHPLFTRLKQQAPGVLGSTPIKWNFTKFLVGRDGQVICRFGPSVPRQRLDGAIVAALETPFSA</sequence>
<accession>A0A420X047</accession>
<feature type="active site" evidence="4">
    <location>
        <position position="53"/>
    </location>
</feature>
<keyword evidence="2 5" id="KW-0575">Peroxidase</keyword>
<dbReference type="InterPro" id="IPR036249">
    <property type="entry name" value="Thioredoxin-like_sf"/>
</dbReference>
<dbReference type="AlphaFoldDB" id="A0A420X047"/>
<reference evidence="6 7" key="1">
    <citation type="submission" date="2018-10" db="EMBL/GenBank/DDBJ databases">
        <title>Genomic Encyclopedia of Type Strains, Phase IV (KMG-IV): sequencing the most valuable type-strain genomes for metagenomic binning, comparative biology and taxonomic classification.</title>
        <authorList>
            <person name="Goeker M."/>
        </authorList>
    </citation>
    <scope>NUCLEOTIDE SEQUENCE [LARGE SCALE GENOMIC DNA]</scope>
    <source>
        <strain evidence="6 7">DSM 23229</strain>
    </source>
</reference>